<dbReference type="PANTHER" id="PTHR35011">
    <property type="entry name" value="2,3-DIKETO-L-GULONATE TRAP TRANSPORTER SMALL PERMEASE PROTEIN YIAM"/>
    <property type="match status" value="1"/>
</dbReference>
<comment type="caution">
    <text evidence="11">The sequence shown here is derived from an EMBL/GenBank/DDBJ whole genome shotgun (WGS) entry which is preliminary data.</text>
</comment>
<name>A0ABN7JMM3_9HYPH</name>
<evidence type="ECO:0000256" key="3">
    <source>
        <dbReference type="ARBA" id="ARBA00022475"/>
    </source>
</evidence>
<dbReference type="EMBL" id="CABFWF030000012">
    <property type="protein sequence ID" value="CAD7038590.1"/>
    <property type="molecule type" value="Genomic_DNA"/>
</dbReference>
<organism evidence="11 12">
    <name type="scientific">Pseudorhizobium endolithicum</name>
    <dbReference type="NCBI Taxonomy" id="1191678"/>
    <lineage>
        <taxon>Bacteria</taxon>
        <taxon>Pseudomonadati</taxon>
        <taxon>Pseudomonadota</taxon>
        <taxon>Alphaproteobacteria</taxon>
        <taxon>Hyphomicrobiales</taxon>
        <taxon>Rhizobiaceae</taxon>
        <taxon>Rhizobium/Agrobacterium group</taxon>
        <taxon>Pseudorhizobium</taxon>
    </lineage>
</organism>
<gene>
    <name evidence="11" type="ORF">REJC140_00643</name>
</gene>
<keyword evidence="5 9" id="KW-0812">Transmembrane</keyword>
<dbReference type="PANTHER" id="PTHR35011:SF2">
    <property type="entry name" value="2,3-DIKETO-L-GULONATE TRAP TRANSPORTER SMALL PERMEASE PROTEIN YIAM"/>
    <property type="match status" value="1"/>
</dbReference>
<evidence type="ECO:0000259" key="10">
    <source>
        <dbReference type="Pfam" id="PF04290"/>
    </source>
</evidence>
<protein>
    <recommendedName>
        <fullName evidence="9">TRAP transporter small permease protein</fullName>
    </recommendedName>
</protein>
<keyword evidence="6 9" id="KW-1133">Transmembrane helix</keyword>
<keyword evidence="4 9" id="KW-0997">Cell inner membrane</keyword>
<dbReference type="InterPro" id="IPR007387">
    <property type="entry name" value="TRAP_DctQ"/>
</dbReference>
<dbReference type="InterPro" id="IPR055348">
    <property type="entry name" value="DctQ"/>
</dbReference>
<reference evidence="11 12" key="1">
    <citation type="submission" date="2020-11" db="EMBL/GenBank/DDBJ databases">
        <authorList>
            <person name="Lassalle F."/>
        </authorList>
    </citation>
    <scope>NUCLEOTIDE SEQUENCE [LARGE SCALE GENOMIC DNA]</scope>
    <source>
        <strain evidence="11 12">JC140</strain>
    </source>
</reference>
<evidence type="ECO:0000256" key="5">
    <source>
        <dbReference type="ARBA" id="ARBA00022692"/>
    </source>
</evidence>
<feature type="transmembrane region" description="Helical" evidence="9">
    <location>
        <begin position="128"/>
        <end position="149"/>
    </location>
</feature>
<keyword evidence="12" id="KW-1185">Reference proteome</keyword>
<feature type="transmembrane region" description="Helical" evidence="9">
    <location>
        <begin position="16"/>
        <end position="38"/>
    </location>
</feature>
<comment type="subunit">
    <text evidence="9">The complex comprises the extracytoplasmic solute receptor protein and the two transmembrane proteins.</text>
</comment>
<evidence type="ECO:0000256" key="8">
    <source>
        <dbReference type="ARBA" id="ARBA00038436"/>
    </source>
</evidence>
<dbReference type="Proteomes" id="UP000606921">
    <property type="component" value="Unassembled WGS sequence"/>
</dbReference>
<feature type="domain" description="Tripartite ATP-independent periplasmic transporters DctQ component" evidence="10">
    <location>
        <begin position="25"/>
        <end position="149"/>
    </location>
</feature>
<keyword evidence="2 9" id="KW-0813">Transport</keyword>
<evidence type="ECO:0000256" key="1">
    <source>
        <dbReference type="ARBA" id="ARBA00004429"/>
    </source>
</evidence>
<dbReference type="Pfam" id="PF04290">
    <property type="entry name" value="DctQ"/>
    <property type="match status" value="1"/>
</dbReference>
<evidence type="ECO:0000256" key="4">
    <source>
        <dbReference type="ARBA" id="ARBA00022519"/>
    </source>
</evidence>
<evidence type="ECO:0000313" key="11">
    <source>
        <dbReference type="EMBL" id="CAD7038590.1"/>
    </source>
</evidence>
<evidence type="ECO:0000256" key="6">
    <source>
        <dbReference type="ARBA" id="ARBA00022989"/>
    </source>
</evidence>
<feature type="transmembrane region" description="Helical" evidence="9">
    <location>
        <begin position="89"/>
        <end position="108"/>
    </location>
</feature>
<comment type="function">
    <text evidence="9">Part of the tripartite ATP-independent periplasmic (TRAP) transport system.</text>
</comment>
<comment type="subcellular location">
    <subcellularLocation>
        <location evidence="1 9">Cell inner membrane</location>
        <topology evidence="1 9">Multi-pass membrane protein</topology>
    </subcellularLocation>
</comment>
<evidence type="ECO:0000256" key="9">
    <source>
        <dbReference type="RuleBase" id="RU369079"/>
    </source>
</evidence>
<feature type="transmembrane region" description="Helical" evidence="9">
    <location>
        <begin position="53"/>
        <end position="77"/>
    </location>
</feature>
<evidence type="ECO:0000256" key="2">
    <source>
        <dbReference type="ARBA" id="ARBA00022448"/>
    </source>
</evidence>
<keyword evidence="3" id="KW-1003">Cell membrane</keyword>
<proteinExistence type="inferred from homology"/>
<accession>A0ABN7JMM3</accession>
<sequence length="171" mass="18957">MLIRKAEMIFVEANRWAMIGILSAMAVLVFLNVCLRYFTNHSITWSDEVSRHLMIWLTFIGAGLTLRHGGLVAIDNLQATLGGRSARALRALVALIMIAFFLTMIWAGKIYVERTMFQTTPSTRIPFGYIYLAMPIGFGLLIAHLLLVLRTYLLGGMGALQQGEDVPPVAG</sequence>
<evidence type="ECO:0000313" key="12">
    <source>
        <dbReference type="Proteomes" id="UP000606921"/>
    </source>
</evidence>
<dbReference type="RefSeq" id="WP_211181453.1">
    <property type="nucleotide sequence ID" value="NZ_CABFWF030000012.1"/>
</dbReference>
<evidence type="ECO:0000256" key="7">
    <source>
        <dbReference type="ARBA" id="ARBA00023136"/>
    </source>
</evidence>
<keyword evidence="7 9" id="KW-0472">Membrane</keyword>
<comment type="similarity">
    <text evidence="8 9">Belongs to the TRAP transporter small permease family.</text>
</comment>